<dbReference type="RefSeq" id="WP_273381444.1">
    <property type="nucleotide sequence ID" value="NZ_PIUK01000310.1"/>
</dbReference>
<organism evidence="1 2">
    <name type="scientific">Symbiobacterium thermophilum</name>
    <dbReference type="NCBI Taxonomy" id="2734"/>
    <lineage>
        <taxon>Bacteria</taxon>
        <taxon>Bacillati</taxon>
        <taxon>Bacillota</taxon>
        <taxon>Clostridia</taxon>
        <taxon>Eubacteriales</taxon>
        <taxon>Symbiobacteriaceae</taxon>
        <taxon>Symbiobacterium</taxon>
    </lineage>
</organism>
<dbReference type="InterPro" id="IPR053745">
    <property type="entry name" value="Viral_Tail_Comp_sf"/>
</dbReference>
<evidence type="ECO:0008006" key="3">
    <source>
        <dbReference type="Google" id="ProtNLM"/>
    </source>
</evidence>
<proteinExistence type="predicted"/>
<dbReference type="Proteomes" id="UP000732377">
    <property type="component" value="Unassembled WGS sequence"/>
</dbReference>
<gene>
    <name evidence="1" type="ORF">CWE10_17900</name>
</gene>
<dbReference type="Pfam" id="PF11367">
    <property type="entry name" value="Tail_completion_gp17"/>
    <property type="match status" value="1"/>
</dbReference>
<reference evidence="1" key="1">
    <citation type="submission" date="2017-11" db="EMBL/GenBank/DDBJ databases">
        <title>Three new genomes from thermophilic consortium.</title>
        <authorList>
            <person name="Quaggio R."/>
            <person name="Amgarten D."/>
            <person name="Setubal J.C."/>
        </authorList>
    </citation>
    <scope>NUCLEOTIDE SEQUENCE</scope>
    <source>
        <strain evidence="1">ZCTH01-B2</strain>
    </source>
</reference>
<comment type="caution">
    <text evidence="1">The sequence shown here is derived from an EMBL/GenBank/DDBJ whole genome shotgun (WGS) entry which is preliminary data.</text>
</comment>
<evidence type="ECO:0000313" key="1">
    <source>
        <dbReference type="EMBL" id="MBY6278014.1"/>
    </source>
</evidence>
<sequence>MEIAVRAHLINDPAVQALVDTRIYPDVLPQGVVYPAIRYHRIDTPRVYTKGGYAGLSRPRLQIDCYATTYVAVRNLAAAVRAAMERYPGPAVCENEQDGYEETPDPPVYVRTLEFRIWHRE</sequence>
<name>A0A953LK76_SYMTR</name>
<evidence type="ECO:0000313" key="2">
    <source>
        <dbReference type="Proteomes" id="UP000732377"/>
    </source>
</evidence>
<dbReference type="InterPro" id="IPR021508">
    <property type="entry name" value="Gp17-like"/>
</dbReference>
<dbReference type="EMBL" id="PIUK01000310">
    <property type="protein sequence ID" value="MBY6278014.1"/>
    <property type="molecule type" value="Genomic_DNA"/>
</dbReference>
<protein>
    <recommendedName>
        <fullName evidence="3">DUF3168 domain-containing protein</fullName>
    </recommendedName>
</protein>
<dbReference type="Gene3D" id="3.30.2000.30">
    <property type="match status" value="1"/>
</dbReference>
<accession>A0A953LK76</accession>
<dbReference type="AlphaFoldDB" id="A0A953LK76"/>